<dbReference type="GO" id="GO:0071949">
    <property type="term" value="F:FAD binding"/>
    <property type="evidence" value="ECO:0007669"/>
    <property type="project" value="InterPro"/>
</dbReference>
<gene>
    <name evidence="2" type="ORF">SLEP1_g43581</name>
</gene>
<accession>A0AAV5LDX2</accession>
<evidence type="ECO:0000313" key="2">
    <source>
        <dbReference type="EMBL" id="GKV35283.1"/>
    </source>
</evidence>
<evidence type="ECO:0000313" key="3">
    <source>
        <dbReference type="Proteomes" id="UP001054252"/>
    </source>
</evidence>
<sequence length="63" mass="6449">MVFPLSLMHADDYAARRVVLIGDAAHIVHPFAGQGVNMGFGDASALSRIIAEGVAVGTGIGEV</sequence>
<name>A0AAV5LDX2_9ROSI</name>
<dbReference type="EMBL" id="BPVZ01000110">
    <property type="protein sequence ID" value="GKV35283.1"/>
    <property type="molecule type" value="Genomic_DNA"/>
</dbReference>
<organism evidence="2 3">
    <name type="scientific">Rubroshorea leprosula</name>
    <dbReference type="NCBI Taxonomy" id="152421"/>
    <lineage>
        <taxon>Eukaryota</taxon>
        <taxon>Viridiplantae</taxon>
        <taxon>Streptophyta</taxon>
        <taxon>Embryophyta</taxon>
        <taxon>Tracheophyta</taxon>
        <taxon>Spermatophyta</taxon>
        <taxon>Magnoliopsida</taxon>
        <taxon>eudicotyledons</taxon>
        <taxon>Gunneridae</taxon>
        <taxon>Pentapetalae</taxon>
        <taxon>rosids</taxon>
        <taxon>malvids</taxon>
        <taxon>Malvales</taxon>
        <taxon>Dipterocarpaceae</taxon>
        <taxon>Rubroshorea</taxon>
    </lineage>
</organism>
<dbReference type="InterPro" id="IPR036188">
    <property type="entry name" value="FAD/NAD-bd_sf"/>
</dbReference>
<dbReference type="Proteomes" id="UP001054252">
    <property type="component" value="Unassembled WGS sequence"/>
</dbReference>
<dbReference type="PANTHER" id="PTHR43876:SF7">
    <property type="entry name" value="UBIQUINONE BIOSYNTHESIS MONOOXYGENASE COQ6, MITOCHONDRIAL"/>
    <property type="match status" value="1"/>
</dbReference>
<evidence type="ECO:0000259" key="1">
    <source>
        <dbReference type="Pfam" id="PF01494"/>
    </source>
</evidence>
<keyword evidence="3" id="KW-1185">Reference proteome</keyword>
<dbReference type="PRINTS" id="PR00420">
    <property type="entry name" value="RNGMNOXGNASE"/>
</dbReference>
<dbReference type="PANTHER" id="PTHR43876">
    <property type="entry name" value="UBIQUINONE BIOSYNTHESIS MONOOXYGENASE COQ6, MITOCHONDRIAL"/>
    <property type="match status" value="1"/>
</dbReference>
<reference evidence="2 3" key="1">
    <citation type="journal article" date="2021" name="Commun. Biol.">
        <title>The genome of Shorea leprosula (Dipterocarpaceae) highlights the ecological relevance of drought in aseasonal tropical rainforests.</title>
        <authorList>
            <person name="Ng K.K.S."/>
            <person name="Kobayashi M.J."/>
            <person name="Fawcett J.A."/>
            <person name="Hatakeyama M."/>
            <person name="Paape T."/>
            <person name="Ng C.H."/>
            <person name="Ang C.C."/>
            <person name="Tnah L.H."/>
            <person name="Lee C.T."/>
            <person name="Nishiyama T."/>
            <person name="Sese J."/>
            <person name="O'Brien M.J."/>
            <person name="Copetti D."/>
            <person name="Mohd Noor M.I."/>
            <person name="Ong R.C."/>
            <person name="Putra M."/>
            <person name="Sireger I.Z."/>
            <person name="Indrioko S."/>
            <person name="Kosugi Y."/>
            <person name="Izuno A."/>
            <person name="Isagi Y."/>
            <person name="Lee S.L."/>
            <person name="Shimizu K.K."/>
        </authorList>
    </citation>
    <scope>NUCLEOTIDE SEQUENCE [LARGE SCALE GENOMIC DNA]</scope>
    <source>
        <strain evidence="2">214</strain>
    </source>
</reference>
<dbReference type="Pfam" id="PF01494">
    <property type="entry name" value="FAD_binding_3"/>
    <property type="match status" value="1"/>
</dbReference>
<comment type="caution">
    <text evidence="2">The sequence shown here is derived from an EMBL/GenBank/DDBJ whole genome shotgun (WGS) entry which is preliminary data.</text>
</comment>
<proteinExistence type="predicted"/>
<dbReference type="GO" id="GO:0016120">
    <property type="term" value="P:carotene biosynthetic process"/>
    <property type="evidence" value="ECO:0007669"/>
    <property type="project" value="TreeGrafter"/>
</dbReference>
<dbReference type="InterPro" id="IPR002938">
    <property type="entry name" value="FAD-bd"/>
</dbReference>
<dbReference type="InterPro" id="IPR051205">
    <property type="entry name" value="UbiH/COQ6_monooxygenase"/>
</dbReference>
<dbReference type="GO" id="GO:0016123">
    <property type="term" value="P:xanthophyll biosynthetic process"/>
    <property type="evidence" value="ECO:0007669"/>
    <property type="project" value="TreeGrafter"/>
</dbReference>
<dbReference type="Gene3D" id="3.50.50.60">
    <property type="entry name" value="FAD/NAD(P)-binding domain"/>
    <property type="match status" value="1"/>
</dbReference>
<dbReference type="GO" id="GO:0005739">
    <property type="term" value="C:mitochondrion"/>
    <property type="evidence" value="ECO:0007669"/>
    <property type="project" value="TreeGrafter"/>
</dbReference>
<dbReference type="AlphaFoldDB" id="A0AAV5LDX2"/>
<protein>
    <recommendedName>
        <fullName evidence="1">FAD-binding domain-containing protein</fullName>
    </recommendedName>
</protein>
<dbReference type="SUPFAM" id="SSF51905">
    <property type="entry name" value="FAD/NAD(P)-binding domain"/>
    <property type="match status" value="1"/>
</dbReference>
<feature type="domain" description="FAD-binding" evidence="1">
    <location>
        <begin position="3"/>
        <end position="52"/>
    </location>
</feature>